<dbReference type="Pfam" id="PF08545">
    <property type="entry name" value="ACP_syn_III"/>
    <property type="match status" value="1"/>
</dbReference>
<evidence type="ECO:0000313" key="6">
    <source>
        <dbReference type="Proteomes" id="UP000682811"/>
    </source>
</evidence>
<dbReference type="InterPro" id="IPR016039">
    <property type="entry name" value="Thiolase-like"/>
</dbReference>
<protein>
    <submittedName>
        <fullName evidence="5">2-heptyl-4(1H)-quinolone synthase PqsD</fullName>
    </submittedName>
</protein>
<name>A0A920CU57_9BACL</name>
<dbReference type="InterPro" id="IPR013751">
    <property type="entry name" value="ACP_syn_III_N"/>
</dbReference>
<evidence type="ECO:0000256" key="2">
    <source>
        <dbReference type="ARBA" id="ARBA00023315"/>
    </source>
</evidence>
<reference evidence="5 6" key="1">
    <citation type="submission" date="2021-03" db="EMBL/GenBank/DDBJ databases">
        <title>Antimicrobial resistance genes in bacteria isolated from Japanese honey, and their potential for conferring macrolide and lincosamide resistance in the American foulbrood pathogen Paenibacillus larvae.</title>
        <authorList>
            <person name="Okamoto M."/>
            <person name="Kumagai M."/>
            <person name="Kanamori H."/>
            <person name="Takamatsu D."/>
        </authorList>
    </citation>
    <scope>NUCLEOTIDE SEQUENCE [LARGE SCALE GENOMIC DNA]</scope>
    <source>
        <strain evidence="5 6">J34TS1</strain>
    </source>
</reference>
<feature type="domain" description="Beta-ketoacyl-[acyl-carrier-protein] synthase III C-terminal" evidence="3">
    <location>
        <begin position="265"/>
        <end position="352"/>
    </location>
</feature>
<dbReference type="RefSeq" id="WP_373871830.1">
    <property type="nucleotide sequence ID" value="NZ_AP025343.1"/>
</dbReference>
<evidence type="ECO:0000313" key="5">
    <source>
        <dbReference type="EMBL" id="GIO49077.1"/>
    </source>
</evidence>
<dbReference type="PANTHER" id="PTHR34069">
    <property type="entry name" value="3-OXOACYL-[ACYL-CARRIER-PROTEIN] SYNTHASE 3"/>
    <property type="match status" value="1"/>
</dbReference>
<evidence type="ECO:0000259" key="4">
    <source>
        <dbReference type="Pfam" id="PF08545"/>
    </source>
</evidence>
<dbReference type="PANTHER" id="PTHR34069:SF3">
    <property type="entry name" value="ACYL-COA:ACYL-COA ALKYLTRANSFERASE"/>
    <property type="match status" value="1"/>
</dbReference>
<dbReference type="SUPFAM" id="SSF53901">
    <property type="entry name" value="Thiolase-like"/>
    <property type="match status" value="2"/>
</dbReference>
<evidence type="ECO:0000259" key="3">
    <source>
        <dbReference type="Pfam" id="PF08541"/>
    </source>
</evidence>
<dbReference type="EMBL" id="BORT01000018">
    <property type="protein sequence ID" value="GIO49077.1"/>
    <property type="molecule type" value="Genomic_DNA"/>
</dbReference>
<gene>
    <name evidence="5" type="primary">pqsD</name>
    <name evidence="5" type="ORF">J34TS1_38420</name>
</gene>
<keyword evidence="1" id="KW-0808">Transferase</keyword>
<dbReference type="AlphaFoldDB" id="A0A920CU57"/>
<dbReference type="InterPro" id="IPR013747">
    <property type="entry name" value="ACP_syn_III_C"/>
</dbReference>
<keyword evidence="6" id="KW-1185">Reference proteome</keyword>
<dbReference type="GO" id="GO:0044550">
    <property type="term" value="P:secondary metabolite biosynthetic process"/>
    <property type="evidence" value="ECO:0007669"/>
    <property type="project" value="TreeGrafter"/>
</dbReference>
<dbReference type="GO" id="GO:0006633">
    <property type="term" value="P:fatty acid biosynthetic process"/>
    <property type="evidence" value="ECO:0007669"/>
    <property type="project" value="InterPro"/>
</dbReference>
<dbReference type="Gene3D" id="3.40.47.10">
    <property type="match status" value="1"/>
</dbReference>
<accession>A0A920CU57</accession>
<organism evidence="5 6">
    <name type="scientific">Paenibacillus azoreducens</name>
    <dbReference type="NCBI Taxonomy" id="116718"/>
    <lineage>
        <taxon>Bacteria</taxon>
        <taxon>Bacillati</taxon>
        <taxon>Bacillota</taxon>
        <taxon>Bacilli</taxon>
        <taxon>Bacillales</taxon>
        <taxon>Paenibacillaceae</taxon>
        <taxon>Paenibacillus</taxon>
    </lineage>
</organism>
<evidence type="ECO:0000256" key="1">
    <source>
        <dbReference type="ARBA" id="ARBA00022679"/>
    </source>
</evidence>
<keyword evidence="2" id="KW-0012">Acyltransferase</keyword>
<sequence>MMGKQAGNERKANPAADEAIRLISVGLYVPRDTMSSLEIAAAAGIPQHIVETKLGIIQKPVPGPDDGTCAMGIHAARQAIERCGMDPMEIDLVIYIGEEYKEYPVWTASLKLQEEIGAKRAYGYDMALRCCTAIAGVKTAKAMMLGDPSIRTVLLAGGYRNGDLIDPLDPGTRFMINLAAGGGALILQRGAGPAYPEVMESALMTDGSFSEDVIVCAGGTKQPLTAELIAAGEPKFRVADPEGMKQRLDQLSMQRFVQVVTDSVQASGSTVSEIDYMGLLHMKRSAHRYVLDTLGIPEERAIYLEEYGHMGQFDPVIHLELLGRESRMAPGQVTVLAAAGIGYAWGALTLKWGESSCPWNLNQ</sequence>
<feature type="domain" description="Beta-ketoacyl-[acyl-carrier-protein] synthase III N-terminal" evidence="4">
    <location>
        <begin position="124"/>
        <end position="207"/>
    </location>
</feature>
<dbReference type="Proteomes" id="UP000682811">
    <property type="component" value="Unassembled WGS sequence"/>
</dbReference>
<dbReference type="GO" id="GO:0004315">
    <property type="term" value="F:3-oxoacyl-[acyl-carrier-protein] synthase activity"/>
    <property type="evidence" value="ECO:0007669"/>
    <property type="project" value="InterPro"/>
</dbReference>
<dbReference type="NCBIfam" id="NF005308">
    <property type="entry name" value="PRK06840.1"/>
    <property type="match status" value="1"/>
</dbReference>
<dbReference type="Pfam" id="PF08541">
    <property type="entry name" value="ACP_syn_III_C"/>
    <property type="match status" value="1"/>
</dbReference>
<proteinExistence type="predicted"/>
<comment type="caution">
    <text evidence="5">The sequence shown here is derived from an EMBL/GenBank/DDBJ whole genome shotgun (WGS) entry which is preliminary data.</text>
</comment>